<reference evidence="1 2" key="1">
    <citation type="submission" date="2017-02" db="EMBL/GenBank/DDBJ databases">
        <title>isolation and characterization of a novel temperate virus Aeropyrum globular virus 1 infecting hyperthermophilic archaeon Aeropyrum.</title>
        <authorList>
            <person name="Yumiya M."/>
            <person name="Yoshida T."/>
            <person name="Sako Y."/>
        </authorList>
    </citation>
    <scope>NUCLEOTIDE SEQUENCE [LARGE SCALE GENOMIC DNA]</scope>
    <source>
        <strain evidence="1 2">YK1-12-2013</strain>
    </source>
</reference>
<dbReference type="AlphaFoldDB" id="A0A401H7B7"/>
<organism evidence="1 2">
    <name type="scientific">Aeropyrum pernix</name>
    <dbReference type="NCBI Taxonomy" id="56636"/>
    <lineage>
        <taxon>Archaea</taxon>
        <taxon>Thermoproteota</taxon>
        <taxon>Thermoprotei</taxon>
        <taxon>Desulfurococcales</taxon>
        <taxon>Desulfurococcaceae</taxon>
        <taxon>Aeropyrum</taxon>
    </lineage>
</organism>
<name>A0A401H7B7_AERPX</name>
<comment type="caution">
    <text evidence="1">The sequence shown here is derived from an EMBL/GenBank/DDBJ whole genome shotgun (WGS) entry which is preliminary data.</text>
</comment>
<dbReference type="Proteomes" id="UP000291213">
    <property type="component" value="Unassembled WGS sequence"/>
</dbReference>
<evidence type="ECO:0000313" key="1">
    <source>
        <dbReference type="EMBL" id="GBF08346.1"/>
    </source>
</evidence>
<evidence type="ECO:0000313" key="2">
    <source>
        <dbReference type="Proteomes" id="UP000291213"/>
    </source>
</evidence>
<accession>A0A401H7B7</accession>
<dbReference type="OrthoDB" id="372988at2157"/>
<sequence>MELVDALWHLNVISSRIQRSGSDFILSGPMNLWLQGFKVRPKPYFVVVTSREYSGRVVEVLSIGARRRGWEEWWNGVKRGLEARLNLRGAEIAVVADPEMAVGEAIVGYRASDLARESSMLIVGGIVVRLAPLHFEASLFEALGGKAPWRVEGLGGIARR</sequence>
<proteinExistence type="predicted"/>
<protein>
    <submittedName>
        <fullName evidence="1">Uncharacterized protein</fullName>
    </submittedName>
</protein>
<dbReference type="EMBL" id="BDMD01000001">
    <property type="protein sequence ID" value="GBF08346.1"/>
    <property type="molecule type" value="Genomic_DNA"/>
</dbReference>
<dbReference type="RefSeq" id="WP_131159430.1">
    <property type="nucleotide sequence ID" value="NZ_BDMD01000001.1"/>
</dbReference>
<gene>
    <name evidence="1" type="ORF">apy_00710</name>
</gene>